<dbReference type="Proteomes" id="UP001150904">
    <property type="component" value="Unassembled WGS sequence"/>
</dbReference>
<accession>A0A9W9J5J9</accession>
<keyword evidence="2" id="KW-1185">Reference proteome</keyword>
<reference evidence="1" key="2">
    <citation type="journal article" date="2023" name="IMA Fungus">
        <title>Comparative genomic study of the Penicillium genus elucidates a diverse pangenome and 15 lateral gene transfer events.</title>
        <authorList>
            <person name="Petersen C."/>
            <person name="Sorensen T."/>
            <person name="Nielsen M.R."/>
            <person name="Sondergaard T.E."/>
            <person name="Sorensen J.L."/>
            <person name="Fitzpatrick D.A."/>
            <person name="Frisvad J.C."/>
            <person name="Nielsen K.L."/>
        </authorList>
    </citation>
    <scope>NUCLEOTIDE SEQUENCE</scope>
    <source>
        <strain evidence="1">IBT 15544</strain>
    </source>
</reference>
<dbReference type="EMBL" id="JAPQKR010000016">
    <property type="protein sequence ID" value="KAJ5190488.1"/>
    <property type="molecule type" value="Genomic_DNA"/>
</dbReference>
<protein>
    <submittedName>
        <fullName evidence="1">Uncharacterized protein</fullName>
    </submittedName>
</protein>
<dbReference type="RefSeq" id="XP_058303428.1">
    <property type="nucleotide sequence ID" value="XM_058456529.1"/>
</dbReference>
<evidence type="ECO:0000313" key="2">
    <source>
        <dbReference type="Proteomes" id="UP001150904"/>
    </source>
</evidence>
<dbReference type="GeneID" id="83183830"/>
<evidence type="ECO:0000313" key="1">
    <source>
        <dbReference type="EMBL" id="KAJ5190488.1"/>
    </source>
</evidence>
<organism evidence="1 2">
    <name type="scientific">Penicillium cinerascens</name>
    <dbReference type="NCBI Taxonomy" id="70096"/>
    <lineage>
        <taxon>Eukaryota</taxon>
        <taxon>Fungi</taxon>
        <taxon>Dikarya</taxon>
        <taxon>Ascomycota</taxon>
        <taxon>Pezizomycotina</taxon>
        <taxon>Eurotiomycetes</taxon>
        <taxon>Eurotiomycetidae</taxon>
        <taxon>Eurotiales</taxon>
        <taxon>Aspergillaceae</taxon>
        <taxon>Penicillium</taxon>
    </lineage>
</organism>
<proteinExistence type="predicted"/>
<reference evidence="1" key="1">
    <citation type="submission" date="2022-12" db="EMBL/GenBank/DDBJ databases">
        <authorList>
            <person name="Petersen C."/>
        </authorList>
    </citation>
    <scope>NUCLEOTIDE SEQUENCE</scope>
    <source>
        <strain evidence="1">IBT 15544</strain>
    </source>
</reference>
<name>A0A9W9J5J9_9EURO</name>
<dbReference type="AlphaFoldDB" id="A0A9W9J5J9"/>
<gene>
    <name evidence="1" type="ORF">N7498_009473</name>
</gene>
<sequence>MAGSRRGSLRIGVVKSRLGIVFGSLLRHRVPLALDNADSFIVTGLESGSESTYRCIQNELGVDDHIDDAGSSLVARVEVDCGRYFLWSDGPLPGFLCGVVPDWGVLVREHRNTFKPPDPSSSTPPNYLQYIRNPNNTLAQCRAKGRVGWDQPGFGMHPQTTASASCECTDLSSETSRGPRKLVSGF</sequence>
<comment type="caution">
    <text evidence="1">The sequence shown here is derived from an EMBL/GenBank/DDBJ whole genome shotgun (WGS) entry which is preliminary data.</text>
</comment>